<accession>A0A8J3N558</accession>
<comment type="caution">
    <text evidence="1">The sequence shown here is derived from an EMBL/GenBank/DDBJ whole genome shotgun (WGS) entry which is preliminary data.</text>
</comment>
<evidence type="ECO:0000313" key="2">
    <source>
        <dbReference type="Proteomes" id="UP000597444"/>
    </source>
</evidence>
<evidence type="ECO:0000313" key="1">
    <source>
        <dbReference type="EMBL" id="GHO98932.1"/>
    </source>
</evidence>
<dbReference type="Proteomes" id="UP000597444">
    <property type="component" value="Unassembled WGS sequence"/>
</dbReference>
<sequence length="66" mass="7838">MLFDLAMAQLIDRKVLLPGVCVLEHLVSSVCEHASVRLWQRLAQFWMLGYQFSPRFAELREARFWK</sequence>
<organism evidence="1 2">
    <name type="scientific">Reticulibacter mediterranei</name>
    <dbReference type="NCBI Taxonomy" id="2778369"/>
    <lineage>
        <taxon>Bacteria</taxon>
        <taxon>Bacillati</taxon>
        <taxon>Chloroflexota</taxon>
        <taxon>Ktedonobacteria</taxon>
        <taxon>Ktedonobacterales</taxon>
        <taxon>Reticulibacteraceae</taxon>
        <taxon>Reticulibacter</taxon>
    </lineage>
</organism>
<protein>
    <submittedName>
        <fullName evidence="1">Uncharacterized protein</fullName>
    </submittedName>
</protein>
<name>A0A8J3N558_9CHLR</name>
<dbReference type="EMBL" id="BNJK01000002">
    <property type="protein sequence ID" value="GHO98932.1"/>
    <property type="molecule type" value="Genomic_DNA"/>
</dbReference>
<keyword evidence="2" id="KW-1185">Reference proteome</keyword>
<dbReference type="AlphaFoldDB" id="A0A8J3N558"/>
<gene>
    <name evidence="1" type="ORF">KSF_089800</name>
</gene>
<reference evidence="1" key="1">
    <citation type="submission" date="2020-10" db="EMBL/GenBank/DDBJ databases">
        <title>Taxonomic study of unclassified bacteria belonging to the class Ktedonobacteria.</title>
        <authorList>
            <person name="Yabe S."/>
            <person name="Wang C.M."/>
            <person name="Zheng Y."/>
            <person name="Sakai Y."/>
            <person name="Cavaletti L."/>
            <person name="Monciardini P."/>
            <person name="Donadio S."/>
        </authorList>
    </citation>
    <scope>NUCLEOTIDE SEQUENCE</scope>
    <source>
        <strain evidence="1">ID150040</strain>
    </source>
</reference>
<proteinExistence type="predicted"/>